<gene>
    <name evidence="2" type="ORF">O181_043380</name>
</gene>
<name>A0A9Q3HJ39_9BASI</name>
<dbReference type="EMBL" id="AVOT02017510">
    <property type="protein sequence ID" value="MBW0503665.1"/>
    <property type="molecule type" value="Genomic_DNA"/>
</dbReference>
<feature type="region of interest" description="Disordered" evidence="1">
    <location>
        <begin position="1"/>
        <end position="52"/>
    </location>
</feature>
<accession>A0A9Q3HJ39</accession>
<sequence length="123" mass="13682">MRAHWDREPIMEGRKSSKKRLGEYGEGEEEESKGIEVFPSPVGASEGTGEINSARLNKPFSRQSDTSSLAIIQQMTQIIPNLQAGSSLPAFKAPSMRAPDQFDRTKNLKIASLIKSWKLILHN</sequence>
<protein>
    <submittedName>
        <fullName evidence="2">Uncharacterized protein</fullName>
    </submittedName>
</protein>
<keyword evidence="3" id="KW-1185">Reference proteome</keyword>
<comment type="caution">
    <text evidence="2">The sequence shown here is derived from an EMBL/GenBank/DDBJ whole genome shotgun (WGS) entry which is preliminary data.</text>
</comment>
<reference evidence="2" key="1">
    <citation type="submission" date="2021-03" db="EMBL/GenBank/DDBJ databases">
        <title>Draft genome sequence of rust myrtle Austropuccinia psidii MF-1, a brazilian biotype.</title>
        <authorList>
            <person name="Quecine M.C."/>
            <person name="Pachon D.M.R."/>
            <person name="Bonatelli M.L."/>
            <person name="Correr F.H."/>
            <person name="Franceschini L.M."/>
            <person name="Leite T.F."/>
            <person name="Margarido G.R.A."/>
            <person name="Almeida C.A."/>
            <person name="Ferrarezi J.A."/>
            <person name="Labate C.A."/>
        </authorList>
    </citation>
    <scope>NUCLEOTIDE SEQUENCE</scope>
    <source>
        <strain evidence="2">MF-1</strain>
    </source>
</reference>
<evidence type="ECO:0000313" key="2">
    <source>
        <dbReference type="EMBL" id="MBW0503665.1"/>
    </source>
</evidence>
<organism evidence="2 3">
    <name type="scientific">Austropuccinia psidii MF-1</name>
    <dbReference type="NCBI Taxonomy" id="1389203"/>
    <lineage>
        <taxon>Eukaryota</taxon>
        <taxon>Fungi</taxon>
        <taxon>Dikarya</taxon>
        <taxon>Basidiomycota</taxon>
        <taxon>Pucciniomycotina</taxon>
        <taxon>Pucciniomycetes</taxon>
        <taxon>Pucciniales</taxon>
        <taxon>Sphaerophragmiaceae</taxon>
        <taxon>Austropuccinia</taxon>
    </lineage>
</organism>
<evidence type="ECO:0000313" key="3">
    <source>
        <dbReference type="Proteomes" id="UP000765509"/>
    </source>
</evidence>
<dbReference type="AlphaFoldDB" id="A0A9Q3HJ39"/>
<proteinExistence type="predicted"/>
<dbReference type="Proteomes" id="UP000765509">
    <property type="component" value="Unassembled WGS sequence"/>
</dbReference>
<evidence type="ECO:0000256" key="1">
    <source>
        <dbReference type="SAM" id="MobiDB-lite"/>
    </source>
</evidence>
<feature type="compositionally biased region" description="Basic and acidic residues" evidence="1">
    <location>
        <begin position="1"/>
        <end position="23"/>
    </location>
</feature>